<proteinExistence type="predicted"/>
<dbReference type="InterPro" id="IPR038026">
    <property type="entry name" value="MtlR-like_sf"/>
</dbReference>
<dbReference type="InterPro" id="IPR007761">
    <property type="entry name" value="MtlR-like"/>
</dbReference>
<dbReference type="SUPFAM" id="SSF158668">
    <property type="entry name" value="MtlR-like"/>
    <property type="match status" value="1"/>
</dbReference>
<evidence type="ECO:0000313" key="1">
    <source>
        <dbReference type="EMBL" id="SMB82633.1"/>
    </source>
</evidence>
<dbReference type="GO" id="GO:0045892">
    <property type="term" value="P:negative regulation of DNA-templated transcription"/>
    <property type="evidence" value="ECO:0007669"/>
    <property type="project" value="TreeGrafter"/>
</dbReference>
<dbReference type="EMBL" id="FWWV01000010">
    <property type="protein sequence ID" value="SMB82633.1"/>
    <property type="molecule type" value="Genomic_DNA"/>
</dbReference>
<dbReference type="PANTHER" id="PTHR37941">
    <property type="entry name" value="FUMARASE E-RELATED"/>
    <property type="match status" value="1"/>
</dbReference>
<name>A0A1W1UNN3_9PAST</name>
<evidence type="ECO:0000313" key="2">
    <source>
        <dbReference type="Proteomes" id="UP000192408"/>
    </source>
</evidence>
<sequence length="182" mass="20329">MSPSQEQSVYEQLNDILGLRGLITAAVNIFDHDVEQLMQRVFRKTDFAVKSVVDSLLGSTGPLADLSVRLKVLLGLGVLATETYHDIEHYLALKVRLNNESKEYALSSTLTLEFLRQLHSVADKTILQKIENDLQTAATGVQDNKDSLLLQVKTLRSEKILRSCLLLSVNTICEQLHIESPL</sequence>
<dbReference type="PANTHER" id="PTHR37941:SF1">
    <property type="entry name" value="FUMARASE E-RELATED"/>
    <property type="match status" value="1"/>
</dbReference>
<dbReference type="Pfam" id="PF05068">
    <property type="entry name" value="MtlR"/>
    <property type="match status" value="1"/>
</dbReference>
<reference evidence="2" key="1">
    <citation type="submission" date="2017-04" db="EMBL/GenBank/DDBJ databases">
        <authorList>
            <person name="Varghese N."/>
            <person name="Submissions S."/>
        </authorList>
    </citation>
    <scope>NUCLEOTIDE SEQUENCE [LARGE SCALE GENOMIC DNA]</scope>
    <source>
        <strain evidence="2">DSM 23072</strain>
    </source>
</reference>
<dbReference type="AlphaFoldDB" id="A0A1W1UNN3"/>
<accession>A0A1W1UNN3</accession>
<dbReference type="Proteomes" id="UP000192408">
    <property type="component" value="Unassembled WGS sequence"/>
</dbReference>
<dbReference type="Gene3D" id="1.20.120.330">
    <property type="entry name" value="Nucleotidyltransferases domain 2"/>
    <property type="match status" value="1"/>
</dbReference>
<organism evidence="1 2">
    <name type="scientific">Pasteurella testudinis DSM 23072</name>
    <dbReference type="NCBI Taxonomy" id="1122938"/>
    <lineage>
        <taxon>Bacteria</taxon>
        <taxon>Pseudomonadati</taxon>
        <taxon>Pseudomonadota</taxon>
        <taxon>Gammaproteobacteria</taxon>
        <taxon>Pasteurellales</taxon>
        <taxon>Pasteurellaceae</taxon>
        <taxon>Pasteurella</taxon>
    </lineage>
</organism>
<dbReference type="STRING" id="1122938.SAMN05660772_02140"/>
<gene>
    <name evidence="1" type="ORF">SAMN05660772_02140</name>
</gene>
<keyword evidence="2" id="KW-1185">Reference proteome</keyword>
<dbReference type="NCBIfam" id="NF008234">
    <property type="entry name" value="PRK11001.1"/>
    <property type="match status" value="1"/>
</dbReference>
<dbReference type="RefSeq" id="WP_084256617.1">
    <property type="nucleotide sequence ID" value="NZ_FWWV01000010.1"/>
</dbReference>
<protein>
    <submittedName>
        <fullName evidence="1">Mannitol repressor, MtlR</fullName>
    </submittedName>
</protein>